<dbReference type="AlphaFoldDB" id="A0A7W3UZA3"/>
<dbReference type="RefSeq" id="WP_182621776.1">
    <property type="nucleotide sequence ID" value="NZ_JACIUV010000002.1"/>
</dbReference>
<gene>
    <name evidence="2" type="ORF">H4O09_05520</name>
</gene>
<evidence type="ECO:0000313" key="3">
    <source>
        <dbReference type="Proteomes" id="UP000550609"/>
    </source>
</evidence>
<dbReference type="Gene3D" id="3.30.1340.30">
    <property type="match status" value="1"/>
</dbReference>
<comment type="caution">
    <text evidence="2">The sequence shown here is derived from an EMBL/GenBank/DDBJ whole genome shotgun (WGS) entry which is preliminary data.</text>
</comment>
<name>A0A7W3UZA3_9GAMM</name>
<dbReference type="PROSITE" id="PS50914">
    <property type="entry name" value="BON"/>
    <property type="match status" value="1"/>
</dbReference>
<dbReference type="Pfam" id="PF04972">
    <property type="entry name" value="BON"/>
    <property type="match status" value="1"/>
</dbReference>
<evidence type="ECO:0000313" key="2">
    <source>
        <dbReference type="EMBL" id="MBB1116516.1"/>
    </source>
</evidence>
<sequence>MSTYHYDGSITDEVHQALAALPAGSRVSFSVHDGRVVLRGTVADSSSRRAIKDQVAMIDGVSAITDLLSVVQPAPAALAPVLVAANDSPRRSQARR</sequence>
<reference evidence="2 3" key="1">
    <citation type="submission" date="2020-08" db="EMBL/GenBank/DDBJ databases">
        <title>Stenotrophomonas sp. W1S232.</title>
        <authorList>
            <person name="Deng Y."/>
        </authorList>
    </citation>
    <scope>NUCLEOTIDE SEQUENCE [LARGE SCALE GENOMIC DNA]</scope>
    <source>
        <strain evidence="2 3">W1S232</strain>
    </source>
</reference>
<feature type="domain" description="BON" evidence="1">
    <location>
        <begin position="6"/>
        <end position="72"/>
    </location>
</feature>
<dbReference type="Proteomes" id="UP000550609">
    <property type="component" value="Unassembled WGS sequence"/>
</dbReference>
<proteinExistence type="predicted"/>
<organism evidence="2 3">
    <name type="scientific">Stenotrophomonas koreensis</name>
    <dbReference type="NCBI Taxonomy" id="266128"/>
    <lineage>
        <taxon>Bacteria</taxon>
        <taxon>Pseudomonadati</taxon>
        <taxon>Pseudomonadota</taxon>
        <taxon>Gammaproteobacteria</taxon>
        <taxon>Lysobacterales</taxon>
        <taxon>Lysobacteraceae</taxon>
        <taxon>Stenotrophomonas</taxon>
    </lineage>
</organism>
<protein>
    <submittedName>
        <fullName evidence="2">BON domain-containing protein</fullName>
    </submittedName>
</protein>
<evidence type="ECO:0000259" key="1">
    <source>
        <dbReference type="PROSITE" id="PS50914"/>
    </source>
</evidence>
<accession>A0A7W3UZA3</accession>
<dbReference type="InterPro" id="IPR007055">
    <property type="entry name" value="BON_dom"/>
</dbReference>
<dbReference type="EMBL" id="JACIUV010000002">
    <property type="protein sequence ID" value="MBB1116516.1"/>
    <property type="molecule type" value="Genomic_DNA"/>
</dbReference>